<evidence type="ECO:0000313" key="2">
    <source>
        <dbReference type="Proteomes" id="UP000600247"/>
    </source>
</evidence>
<protein>
    <submittedName>
        <fullName evidence="1">Uncharacterized protein</fullName>
    </submittedName>
</protein>
<gene>
    <name evidence="1" type="ORF">GCM10010918_35100</name>
</gene>
<proteinExistence type="predicted"/>
<organism evidence="1 2">
    <name type="scientific">Paenibacillus radicis</name>
    <name type="common">ex Gao et al. 2016</name>
    <dbReference type="NCBI Taxonomy" id="1737354"/>
    <lineage>
        <taxon>Bacteria</taxon>
        <taxon>Bacillati</taxon>
        <taxon>Bacillota</taxon>
        <taxon>Bacilli</taxon>
        <taxon>Bacillales</taxon>
        <taxon>Paenibacillaceae</taxon>
        <taxon>Paenibacillus</taxon>
    </lineage>
</organism>
<accession>A0A917HDR5</accession>
<comment type="caution">
    <text evidence="1">The sequence shown here is derived from an EMBL/GenBank/DDBJ whole genome shotgun (WGS) entry which is preliminary data.</text>
</comment>
<dbReference type="Proteomes" id="UP000600247">
    <property type="component" value="Unassembled WGS sequence"/>
</dbReference>
<sequence length="79" mass="9021">MLCPVCNGLQPLFAQCENCHEPLSDLGRIADWTGPYAPYEPWEASEQQYEQTAETTHCKHIAFCLNCERTVDVGITEWM</sequence>
<dbReference type="AlphaFoldDB" id="A0A917HDR5"/>
<evidence type="ECO:0000313" key="1">
    <source>
        <dbReference type="EMBL" id="GGG75732.1"/>
    </source>
</evidence>
<reference evidence="1 2" key="1">
    <citation type="journal article" date="2014" name="Int. J. Syst. Evol. Microbiol.">
        <title>Complete genome sequence of Corynebacterium casei LMG S-19264T (=DSM 44701T), isolated from a smear-ripened cheese.</title>
        <authorList>
            <consortium name="US DOE Joint Genome Institute (JGI-PGF)"/>
            <person name="Walter F."/>
            <person name="Albersmeier A."/>
            <person name="Kalinowski J."/>
            <person name="Ruckert C."/>
        </authorList>
    </citation>
    <scope>NUCLEOTIDE SEQUENCE [LARGE SCALE GENOMIC DNA]</scope>
    <source>
        <strain evidence="1 2">CGMCC 1.15286</strain>
    </source>
</reference>
<dbReference type="RefSeq" id="WP_188890489.1">
    <property type="nucleotide sequence ID" value="NZ_BMHY01000006.1"/>
</dbReference>
<name>A0A917HDR5_9BACL</name>
<keyword evidence="2" id="KW-1185">Reference proteome</keyword>
<dbReference type="EMBL" id="BMHY01000006">
    <property type="protein sequence ID" value="GGG75732.1"/>
    <property type="molecule type" value="Genomic_DNA"/>
</dbReference>